<dbReference type="InterPro" id="IPR030395">
    <property type="entry name" value="GP_PDE_dom"/>
</dbReference>
<accession>A0ABW4JM57</accession>
<protein>
    <submittedName>
        <fullName evidence="2">Glycerophosphodiester phosphodiesterase</fullName>
    </submittedName>
</protein>
<evidence type="ECO:0000259" key="1">
    <source>
        <dbReference type="PROSITE" id="PS51704"/>
    </source>
</evidence>
<evidence type="ECO:0000313" key="3">
    <source>
        <dbReference type="Proteomes" id="UP001597079"/>
    </source>
</evidence>
<name>A0ABW4JM57_9BACL</name>
<reference evidence="3" key="1">
    <citation type="journal article" date="2019" name="Int. J. Syst. Evol. Microbiol.">
        <title>The Global Catalogue of Microorganisms (GCM) 10K type strain sequencing project: providing services to taxonomists for standard genome sequencing and annotation.</title>
        <authorList>
            <consortium name="The Broad Institute Genomics Platform"/>
            <consortium name="The Broad Institute Genome Sequencing Center for Infectious Disease"/>
            <person name="Wu L."/>
            <person name="Ma J."/>
        </authorList>
    </citation>
    <scope>NUCLEOTIDE SEQUENCE [LARGE SCALE GENOMIC DNA]</scope>
    <source>
        <strain evidence="3">CGMCC 1.12286</strain>
    </source>
</reference>
<organism evidence="2 3">
    <name type="scientific">Alicyclobacillus fodiniaquatilis</name>
    <dbReference type="NCBI Taxonomy" id="1661150"/>
    <lineage>
        <taxon>Bacteria</taxon>
        <taxon>Bacillati</taxon>
        <taxon>Bacillota</taxon>
        <taxon>Bacilli</taxon>
        <taxon>Bacillales</taxon>
        <taxon>Alicyclobacillaceae</taxon>
        <taxon>Alicyclobacillus</taxon>
    </lineage>
</organism>
<feature type="domain" description="GP-PDE" evidence="1">
    <location>
        <begin position="4"/>
        <end position="241"/>
    </location>
</feature>
<dbReference type="Pfam" id="PF03009">
    <property type="entry name" value="GDPD"/>
    <property type="match status" value="1"/>
</dbReference>
<dbReference type="SUPFAM" id="SSF51695">
    <property type="entry name" value="PLC-like phosphodiesterases"/>
    <property type="match status" value="1"/>
</dbReference>
<dbReference type="EMBL" id="JBHUCX010000083">
    <property type="protein sequence ID" value="MFD1676959.1"/>
    <property type="molecule type" value="Genomic_DNA"/>
</dbReference>
<dbReference type="InterPro" id="IPR017946">
    <property type="entry name" value="PLC-like_Pdiesterase_TIM-brl"/>
</dbReference>
<dbReference type="Gene3D" id="3.20.20.190">
    <property type="entry name" value="Phosphatidylinositol (PI) phosphodiesterase"/>
    <property type="match status" value="1"/>
</dbReference>
<keyword evidence="3" id="KW-1185">Reference proteome</keyword>
<dbReference type="PANTHER" id="PTHR46211:SF14">
    <property type="entry name" value="GLYCEROPHOSPHODIESTER PHOSPHODIESTERASE"/>
    <property type="match status" value="1"/>
</dbReference>
<dbReference type="PROSITE" id="PS51704">
    <property type="entry name" value="GP_PDE"/>
    <property type="match status" value="1"/>
</dbReference>
<dbReference type="PANTHER" id="PTHR46211">
    <property type="entry name" value="GLYCEROPHOSPHORYL DIESTER PHOSPHODIESTERASE"/>
    <property type="match status" value="1"/>
</dbReference>
<gene>
    <name evidence="2" type="ORF">ACFSB2_19985</name>
</gene>
<dbReference type="RefSeq" id="WP_377944871.1">
    <property type="nucleotide sequence ID" value="NZ_JBHUCX010000083.1"/>
</dbReference>
<sequence length="250" mass="27627">MRTIPLWAHRGYSGRYPENTMAAFIAGVEAGASGIECDLRETSDGHLVILHDATVDRTTDGVGAIEDMTLDEARRLDAGIGFHPAFTGACIPTLEEFLAYMSYVASPCLINLEWKLPAPRPAVVQNAFQRIEAYGLASFILHSSFHVESLRRVKQANPHARTALLVDEVDAGTIDQTVALGAEAIHPNYHQVTPNFVRRAHQQGLRVNPFTVNDARGFAWMYECNVDAVITNWPAAQWWKQIESASDPTI</sequence>
<evidence type="ECO:0000313" key="2">
    <source>
        <dbReference type="EMBL" id="MFD1676959.1"/>
    </source>
</evidence>
<dbReference type="Proteomes" id="UP001597079">
    <property type="component" value="Unassembled WGS sequence"/>
</dbReference>
<comment type="caution">
    <text evidence="2">The sequence shown here is derived from an EMBL/GenBank/DDBJ whole genome shotgun (WGS) entry which is preliminary data.</text>
</comment>
<proteinExistence type="predicted"/>